<dbReference type="PANTHER" id="PTHR12228:SF0">
    <property type="entry name" value="TATA-BOX BINDING PROTEIN ASSOCIATED FACTOR 7"/>
    <property type="match status" value="1"/>
</dbReference>
<comment type="subcellular location">
    <subcellularLocation>
        <location evidence="1">Nucleus</location>
    </subcellularLocation>
</comment>
<feature type="region of interest" description="Disordered" evidence="6">
    <location>
        <begin position="377"/>
        <end position="471"/>
    </location>
</feature>
<dbReference type="Pfam" id="PF04658">
    <property type="entry name" value="TAFII55_N"/>
    <property type="match status" value="1"/>
</dbReference>
<dbReference type="PANTHER" id="PTHR12228">
    <property type="entry name" value="TRANSCRIPTION INITIATION FACTOR TFIID 55 KD SUBUNIT-RELATED"/>
    <property type="match status" value="1"/>
</dbReference>
<gene>
    <name evidence="8" type="ORF">KQ657_003233</name>
</gene>
<comment type="caution">
    <text evidence="8">The sequence shown here is derived from an EMBL/GenBank/DDBJ whole genome shotgun (WGS) entry which is preliminary data.</text>
</comment>
<evidence type="ECO:0000256" key="4">
    <source>
        <dbReference type="ARBA" id="ARBA00023163"/>
    </source>
</evidence>
<comment type="similarity">
    <text evidence="2">Belongs to the TAF7 family.</text>
</comment>
<organism evidence="8 9">
    <name type="scientific">Scheffersomyces spartinae</name>
    <dbReference type="NCBI Taxonomy" id="45513"/>
    <lineage>
        <taxon>Eukaryota</taxon>
        <taxon>Fungi</taxon>
        <taxon>Dikarya</taxon>
        <taxon>Ascomycota</taxon>
        <taxon>Saccharomycotina</taxon>
        <taxon>Pichiomycetes</taxon>
        <taxon>Debaryomycetaceae</taxon>
        <taxon>Scheffersomyces</taxon>
    </lineage>
</organism>
<dbReference type="SMART" id="SM01370">
    <property type="entry name" value="TAFII55_N"/>
    <property type="match status" value="1"/>
</dbReference>
<dbReference type="InterPro" id="IPR037817">
    <property type="entry name" value="TAF7"/>
</dbReference>
<feature type="compositionally biased region" description="Acidic residues" evidence="6">
    <location>
        <begin position="377"/>
        <end position="387"/>
    </location>
</feature>
<keyword evidence="5" id="KW-0539">Nucleus</keyword>
<feature type="compositionally biased region" description="Basic residues" evidence="6">
    <location>
        <begin position="44"/>
        <end position="65"/>
    </location>
</feature>
<dbReference type="EMBL" id="JAHMUF010000003">
    <property type="protein sequence ID" value="KAG7195471.1"/>
    <property type="molecule type" value="Genomic_DNA"/>
</dbReference>
<reference evidence="8" key="1">
    <citation type="submission" date="2021-03" db="EMBL/GenBank/DDBJ databases">
        <authorList>
            <person name="Palmer J.M."/>
        </authorList>
    </citation>
    <scope>NUCLEOTIDE SEQUENCE</scope>
    <source>
        <strain evidence="8">ARV_011</strain>
    </source>
</reference>
<evidence type="ECO:0000256" key="2">
    <source>
        <dbReference type="ARBA" id="ARBA00009368"/>
    </source>
</evidence>
<dbReference type="Proteomes" id="UP000790833">
    <property type="component" value="Unassembled WGS sequence"/>
</dbReference>
<dbReference type="OrthoDB" id="153872at2759"/>
<sequence>MSLKLKINLPSKSDGAKRPEARKHDVVSTLSGLPKLKLIANNVTKKKKKKRDKSTKLKLKLNHHQRVADGSLVKLEEESSRSSNGSVSSSKPPKVRVKPQRTLGEGYDSEAPDVEDDPLIEQGIVIRFLNDTNLDFVHSAVDLGNYSGLNVKWITKDKAVVNVKGTLYAARLLDLPTVLELFKTLDKKNLFKTLDISQILLVIRVINPHNLNMERDFEVPEEYLYKHPFYRIVGDGEIRTNRMVLRDGLLNSFEDTYRRMRPRKINHRIMEDIDRRVNDLIKLDNEAVDSHFELVKTEDLRNKKFGTTSMLTSAAPTPLPTTHSNSSHQVTGEEAHNGQDISGSEAMETHYGMDDNEAASDLEEELARALDFDIDDVGEDEDDDEEGGLGGETPKVKIEGREDDDEDEDDEEDDEEDEEGEGDGEGAGGEGVEAQGEEEEEEEEEEEDDDDDEEDEEEEEEDEANDKKRTKLLEEEIKELEKTVAQHKDYIERAPNKIARKRFQNQHGILKVSLDNKKRELAKIQSELEAANAKADAHLFTNQEKGAQVNNEDDEDEEEEEEDEDDDDEMGGDDNENDNDNMGDDDQDLDGLF</sequence>
<keyword evidence="3" id="KW-0805">Transcription regulation</keyword>
<evidence type="ECO:0000256" key="1">
    <source>
        <dbReference type="ARBA" id="ARBA00004123"/>
    </source>
</evidence>
<accession>A0A9P7VCJ7</accession>
<feature type="region of interest" description="Disordered" evidence="6">
    <location>
        <begin position="1"/>
        <end position="111"/>
    </location>
</feature>
<feature type="compositionally biased region" description="Acidic residues" evidence="6">
    <location>
        <begin position="435"/>
        <end position="464"/>
    </location>
</feature>
<evidence type="ECO:0000256" key="6">
    <source>
        <dbReference type="SAM" id="MobiDB-lite"/>
    </source>
</evidence>
<feature type="compositionally biased region" description="Low complexity" evidence="6">
    <location>
        <begin position="81"/>
        <end position="92"/>
    </location>
</feature>
<proteinExistence type="inferred from homology"/>
<feature type="region of interest" description="Disordered" evidence="6">
    <location>
        <begin position="307"/>
        <end position="340"/>
    </location>
</feature>
<dbReference type="GeneID" id="66116607"/>
<feature type="compositionally biased region" description="Basic and acidic residues" evidence="6">
    <location>
        <begin position="14"/>
        <end position="26"/>
    </location>
</feature>
<feature type="compositionally biased region" description="Polar residues" evidence="6">
    <location>
        <begin position="540"/>
        <end position="549"/>
    </location>
</feature>
<dbReference type="CDD" id="cd08047">
    <property type="entry name" value="TAF7"/>
    <property type="match status" value="1"/>
</dbReference>
<feature type="compositionally biased region" description="Acidic residues" evidence="6">
    <location>
        <begin position="401"/>
        <end position="424"/>
    </location>
</feature>
<dbReference type="AlphaFoldDB" id="A0A9P7VCJ7"/>
<feature type="domain" description="TAFII55 protein conserved region" evidence="7">
    <location>
        <begin position="120"/>
        <end position="289"/>
    </location>
</feature>
<feature type="region of interest" description="Disordered" evidence="6">
    <location>
        <begin position="535"/>
        <end position="593"/>
    </location>
</feature>
<dbReference type="RefSeq" id="XP_043051016.1">
    <property type="nucleotide sequence ID" value="XM_043193964.1"/>
</dbReference>
<feature type="compositionally biased region" description="Acidic residues" evidence="6">
    <location>
        <begin position="551"/>
        <end position="593"/>
    </location>
</feature>
<dbReference type="GO" id="GO:0016251">
    <property type="term" value="F:RNA polymerase II general transcription initiation factor activity"/>
    <property type="evidence" value="ECO:0007669"/>
    <property type="project" value="TreeGrafter"/>
</dbReference>
<evidence type="ECO:0000256" key="5">
    <source>
        <dbReference type="ARBA" id="ARBA00023242"/>
    </source>
</evidence>
<keyword evidence="9" id="KW-1185">Reference proteome</keyword>
<dbReference type="GO" id="GO:0051123">
    <property type="term" value="P:RNA polymerase II preinitiation complex assembly"/>
    <property type="evidence" value="ECO:0007669"/>
    <property type="project" value="TreeGrafter"/>
</dbReference>
<evidence type="ECO:0000313" key="9">
    <source>
        <dbReference type="Proteomes" id="UP000790833"/>
    </source>
</evidence>
<dbReference type="GO" id="GO:0005669">
    <property type="term" value="C:transcription factor TFIID complex"/>
    <property type="evidence" value="ECO:0007669"/>
    <property type="project" value="InterPro"/>
</dbReference>
<keyword evidence="4" id="KW-0804">Transcription</keyword>
<dbReference type="InterPro" id="IPR006751">
    <property type="entry name" value="TAFII55_prot_cons_reg"/>
</dbReference>
<evidence type="ECO:0000256" key="3">
    <source>
        <dbReference type="ARBA" id="ARBA00023015"/>
    </source>
</evidence>
<protein>
    <recommendedName>
        <fullName evidence="7">TAFII55 protein conserved region domain-containing protein</fullName>
    </recommendedName>
</protein>
<name>A0A9P7VCJ7_9ASCO</name>
<feature type="compositionally biased region" description="Low complexity" evidence="6">
    <location>
        <begin position="311"/>
        <end position="322"/>
    </location>
</feature>
<evidence type="ECO:0000313" key="8">
    <source>
        <dbReference type="EMBL" id="KAG7195471.1"/>
    </source>
</evidence>
<evidence type="ECO:0000259" key="7">
    <source>
        <dbReference type="SMART" id="SM01370"/>
    </source>
</evidence>